<proteinExistence type="predicted"/>
<comment type="caution">
    <text evidence="1">The sequence shown here is derived from an EMBL/GenBank/DDBJ whole genome shotgun (WGS) entry which is preliminary data.</text>
</comment>
<name>A0A1G2F7A7_9BACT</name>
<reference evidence="1 2" key="1">
    <citation type="journal article" date="2016" name="Nat. Commun.">
        <title>Thousands of microbial genomes shed light on interconnected biogeochemical processes in an aquifer system.</title>
        <authorList>
            <person name="Anantharaman K."/>
            <person name="Brown C.T."/>
            <person name="Hug L.A."/>
            <person name="Sharon I."/>
            <person name="Castelle C.J."/>
            <person name="Probst A.J."/>
            <person name="Thomas B.C."/>
            <person name="Singh A."/>
            <person name="Wilkins M.J."/>
            <person name="Karaoz U."/>
            <person name="Brodie E.L."/>
            <person name="Williams K.H."/>
            <person name="Hubbard S.S."/>
            <person name="Banfield J.F."/>
        </authorList>
    </citation>
    <scope>NUCLEOTIDE SEQUENCE [LARGE SCALE GENOMIC DNA]</scope>
</reference>
<dbReference type="STRING" id="1801992.A2Y98_00520"/>
<sequence>MNEQYKFPFKKEEDEKKMIGKTFKGRLPTPEEDEELTGLEGGVPISKEKKDKAAKEAFKKVREL</sequence>
<dbReference type="Proteomes" id="UP000179099">
    <property type="component" value="Unassembled WGS sequence"/>
</dbReference>
<accession>A0A1G2F7A7</accession>
<protein>
    <submittedName>
        <fullName evidence="1">Uncharacterized protein</fullName>
    </submittedName>
</protein>
<evidence type="ECO:0000313" key="1">
    <source>
        <dbReference type="EMBL" id="OGZ33944.1"/>
    </source>
</evidence>
<dbReference type="EMBL" id="MHMW01000021">
    <property type="protein sequence ID" value="OGZ33944.1"/>
    <property type="molecule type" value="Genomic_DNA"/>
</dbReference>
<evidence type="ECO:0000313" key="2">
    <source>
        <dbReference type="Proteomes" id="UP000179099"/>
    </source>
</evidence>
<dbReference type="AlphaFoldDB" id="A0A1G2F7A7"/>
<organism evidence="1 2">
    <name type="scientific">Candidatus Portnoybacteria bacterium RBG_19FT_COMBO_36_7</name>
    <dbReference type="NCBI Taxonomy" id="1801992"/>
    <lineage>
        <taxon>Bacteria</taxon>
        <taxon>Candidatus Portnoyibacteriota</taxon>
    </lineage>
</organism>
<gene>
    <name evidence="1" type="ORF">A2Y98_00520</name>
</gene>